<proteinExistence type="predicted"/>
<evidence type="ECO:0000313" key="1">
    <source>
        <dbReference type="EMBL" id="EFX91401.1"/>
    </source>
</evidence>
<keyword evidence="2" id="KW-1185">Reference proteome</keyword>
<accession>E8KI86</accession>
<organism evidence="1 2">
    <name type="scientific">Actinobacillus ureae ATCC 25976</name>
    <dbReference type="NCBI Taxonomy" id="887324"/>
    <lineage>
        <taxon>Bacteria</taxon>
        <taxon>Pseudomonadati</taxon>
        <taxon>Pseudomonadota</taxon>
        <taxon>Gammaproteobacteria</taxon>
        <taxon>Pasteurellales</taxon>
        <taxon>Pasteurellaceae</taxon>
        <taxon>Actinobacillus</taxon>
    </lineage>
</organism>
<gene>
    <name evidence="1" type="ORF">HMPREF0027_1553</name>
</gene>
<protein>
    <submittedName>
        <fullName evidence="1">Uncharacterized protein</fullName>
    </submittedName>
</protein>
<name>E8KI86_9PAST</name>
<dbReference type="Pfam" id="PF09611">
    <property type="entry name" value="Cas_Csy1"/>
    <property type="match status" value="1"/>
</dbReference>
<dbReference type="InterPro" id="IPR013397">
    <property type="entry name" value="CRISPR-assoc_prot_Csy1"/>
</dbReference>
<comment type="caution">
    <text evidence="1">The sequence shown here is derived from an EMBL/GenBank/DDBJ whole genome shotgun (WGS) entry which is preliminary data.</text>
</comment>
<dbReference type="Proteomes" id="UP000005467">
    <property type="component" value="Unassembled WGS sequence"/>
</dbReference>
<dbReference type="EMBL" id="AEVG01000106">
    <property type="protein sequence ID" value="EFX91401.1"/>
    <property type="molecule type" value="Genomic_DNA"/>
</dbReference>
<dbReference type="HOGENOM" id="CLU_2091591_0_0_6"/>
<sequence>MVLQQAYKLQKRTAGWSRGYQLTWCEKYWLDPQLAKLNGEEQFHSALTQQDWISDVEQRFAAWLNALLKKRFPNIRTILPLQNITNGVNISEKNYIDNYAAYIRRYYELSKLLSAV</sequence>
<dbReference type="AlphaFoldDB" id="E8KI86"/>
<reference evidence="1 2" key="1">
    <citation type="submission" date="2011-01" db="EMBL/GenBank/DDBJ databases">
        <authorList>
            <person name="Muzny D."/>
            <person name="Qin X."/>
            <person name="Deng J."/>
            <person name="Jiang H."/>
            <person name="Liu Y."/>
            <person name="Qu J."/>
            <person name="Song X.-Z."/>
            <person name="Zhang L."/>
            <person name="Thornton R."/>
            <person name="Coyle M."/>
            <person name="Francisco L."/>
            <person name="Jackson L."/>
            <person name="Javaid M."/>
            <person name="Korchina V."/>
            <person name="Kovar C."/>
            <person name="Mata R."/>
            <person name="Mathew T."/>
            <person name="Ngo R."/>
            <person name="Nguyen L."/>
            <person name="Nguyen N."/>
            <person name="Okwuonu G."/>
            <person name="Ongeri F."/>
            <person name="Pham C."/>
            <person name="Simmons D."/>
            <person name="Wilczek-Boney K."/>
            <person name="Hale W."/>
            <person name="Jakkamsetti A."/>
            <person name="Pham P."/>
            <person name="Ruth R."/>
            <person name="San Lucas F."/>
            <person name="Warren J."/>
            <person name="Zhang J."/>
            <person name="Zhao Z."/>
            <person name="Zhou C."/>
            <person name="Zhu D."/>
            <person name="Lee S."/>
            <person name="Bess C."/>
            <person name="Blankenburg K."/>
            <person name="Forbes L."/>
            <person name="Fu Q."/>
            <person name="Gubbala S."/>
            <person name="Hirani K."/>
            <person name="Jayaseelan J.C."/>
            <person name="Lara F."/>
            <person name="Munidasa M."/>
            <person name="Palculict T."/>
            <person name="Patil S."/>
            <person name="Pu L.-L."/>
            <person name="Saada N."/>
            <person name="Tang L."/>
            <person name="Weissenberger G."/>
            <person name="Zhu Y."/>
            <person name="Hemphill L."/>
            <person name="Shang Y."/>
            <person name="Youmans B."/>
            <person name="Ayvaz T."/>
            <person name="Ross M."/>
            <person name="Santibanez J."/>
            <person name="Aqrawi P."/>
            <person name="Gross S."/>
            <person name="Joshi V."/>
            <person name="Fowler G."/>
            <person name="Nazareth L."/>
            <person name="Reid J."/>
            <person name="Worley K."/>
            <person name="Petrosino J."/>
            <person name="Highlander S."/>
            <person name="Gibbs R."/>
        </authorList>
    </citation>
    <scope>NUCLEOTIDE SEQUENCE [LARGE SCALE GENOMIC DNA]</scope>
    <source>
        <strain evidence="1 2">ATCC 25976</strain>
    </source>
</reference>
<evidence type="ECO:0000313" key="2">
    <source>
        <dbReference type="Proteomes" id="UP000005467"/>
    </source>
</evidence>